<protein>
    <submittedName>
        <fullName evidence="2">Uncharacterized protein</fullName>
    </submittedName>
</protein>
<accession>A0A7Y0U2M9</accession>
<dbReference type="EMBL" id="JABCUR010000011">
    <property type="protein sequence ID" value="NMW65856.1"/>
    <property type="molecule type" value="Genomic_DNA"/>
</dbReference>
<name>A0A7Y0U2M9_9ACTO</name>
<comment type="caution">
    <text evidence="2">The sequence shown here is derived from an EMBL/GenBank/DDBJ whole genome shotgun (WGS) entry which is preliminary data.</text>
</comment>
<proteinExistence type="predicted"/>
<organism evidence="2 5">
    <name type="scientific">Mobiluncus mulieris</name>
    <dbReference type="NCBI Taxonomy" id="2052"/>
    <lineage>
        <taxon>Bacteria</taxon>
        <taxon>Bacillati</taxon>
        <taxon>Actinomycetota</taxon>
        <taxon>Actinomycetes</taxon>
        <taxon>Actinomycetales</taxon>
        <taxon>Actinomycetaceae</taxon>
        <taxon>Mobiluncus</taxon>
    </lineage>
</organism>
<feature type="region of interest" description="Disordered" evidence="1">
    <location>
        <begin position="29"/>
        <end position="63"/>
    </location>
</feature>
<evidence type="ECO:0000313" key="2">
    <source>
        <dbReference type="EMBL" id="NMW65856.1"/>
    </source>
</evidence>
<dbReference type="AlphaFoldDB" id="A0A7Y0U2M9"/>
<evidence type="ECO:0000313" key="5">
    <source>
        <dbReference type="Proteomes" id="UP000578252"/>
    </source>
</evidence>
<gene>
    <name evidence="3" type="ORF">HHJ77_00720</name>
    <name evidence="2" type="ORF">HHJ78_10145</name>
</gene>
<sequence>MGFLGLAQNLSNVSAFSISPGHGDLVQIRMAPHEPEPTATPHDCPDPAPHEPHHDGHNHSGTS</sequence>
<dbReference type="Proteomes" id="UP000578252">
    <property type="component" value="Unassembled WGS sequence"/>
</dbReference>
<evidence type="ECO:0000313" key="4">
    <source>
        <dbReference type="Proteomes" id="UP000575397"/>
    </source>
</evidence>
<dbReference type="RefSeq" id="WP_169762071.1">
    <property type="nucleotide sequence ID" value="NZ_JABCUQ010000017.1"/>
</dbReference>
<evidence type="ECO:0000313" key="3">
    <source>
        <dbReference type="EMBL" id="NMX02494.1"/>
    </source>
</evidence>
<evidence type="ECO:0000256" key="1">
    <source>
        <dbReference type="SAM" id="MobiDB-lite"/>
    </source>
</evidence>
<dbReference type="EMBL" id="JABCUS010000001">
    <property type="protein sequence ID" value="NMX02494.1"/>
    <property type="molecule type" value="Genomic_DNA"/>
</dbReference>
<reference evidence="4 5" key="1">
    <citation type="submission" date="2020-04" db="EMBL/GenBank/DDBJ databases">
        <title>Antimicrobial susceptibility and clonality of vaginal-derived multi-drug resistant Mobiluncus isolates in China.</title>
        <authorList>
            <person name="Zhang X."/>
        </authorList>
    </citation>
    <scope>NUCLEOTIDE SEQUENCE [LARGE SCALE GENOMIC DNA]</scope>
    <source>
        <strain evidence="3 4">12</strain>
        <strain evidence="2 5">13</strain>
    </source>
</reference>
<dbReference type="Proteomes" id="UP000575397">
    <property type="component" value="Unassembled WGS sequence"/>
</dbReference>
<feature type="compositionally biased region" description="Basic and acidic residues" evidence="1">
    <location>
        <begin position="43"/>
        <end position="63"/>
    </location>
</feature>